<protein>
    <submittedName>
        <fullName evidence="2">3-hydroxyanthranilate 3,4-dioxygenase</fullName>
    </submittedName>
</protein>
<organism evidence="1 2">
    <name type="scientific">Panagrolaimus sp. ES5</name>
    <dbReference type="NCBI Taxonomy" id="591445"/>
    <lineage>
        <taxon>Eukaryota</taxon>
        <taxon>Metazoa</taxon>
        <taxon>Ecdysozoa</taxon>
        <taxon>Nematoda</taxon>
        <taxon>Chromadorea</taxon>
        <taxon>Rhabditida</taxon>
        <taxon>Tylenchina</taxon>
        <taxon>Panagrolaimomorpha</taxon>
        <taxon>Panagrolaimoidea</taxon>
        <taxon>Panagrolaimidae</taxon>
        <taxon>Panagrolaimus</taxon>
    </lineage>
</organism>
<dbReference type="WBParaSite" id="ES5_v2.g6906.t1">
    <property type="protein sequence ID" value="ES5_v2.g6906.t1"/>
    <property type="gene ID" value="ES5_v2.g6906"/>
</dbReference>
<evidence type="ECO:0000313" key="2">
    <source>
        <dbReference type="WBParaSite" id="ES5_v2.g6906.t1"/>
    </source>
</evidence>
<proteinExistence type="predicted"/>
<sequence length="310" mass="35522">MNNIVHFCSLWPKVKFVVVAKEKERRMSSSCCAVYNSPQWIESNRCDFKPPVCNKCMFSDQLKVFFIGGPNQRKDYHLECGEEVFFQVEGDMILKVVEQGKHRDIEIKQGEIFLLPGKIEHSPQRSEGTIGNVIEREREQDELDCLRYFINGTTDTLYERWFHLNDVVKDLPPIIKEFNESEEAKTGKPGPKAKLQDPAYQTDKDRKLADPIDLNKFINDNLAMIEKGPFQLYGQPDYLTTVHLIGKGKHHLEAGKGDIVVMPQRGNAILHCEGKDHDLGPFCMARIIKNKSAELEVKDDAVVVTVRMTR</sequence>
<reference evidence="2" key="1">
    <citation type="submission" date="2022-11" db="UniProtKB">
        <authorList>
            <consortium name="WormBaseParasite"/>
        </authorList>
    </citation>
    <scope>IDENTIFICATION</scope>
</reference>
<evidence type="ECO:0000313" key="1">
    <source>
        <dbReference type="Proteomes" id="UP000887579"/>
    </source>
</evidence>
<dbReference type="Proteomes" id="UP000887579">
    <property type="component" value="Unplaced"/>
</dbReference>
<accession>A0AC34GR23</accession>
<name>A0AC34GR23_9BILA</name>